<evidence type="ECO:0000256" key="6">
    <source>
        <dbReference type="SAM" id="Phobius"/>
    </source>
</evidence>
<feature type="transmembrane region" description="Helical" evidence="6">
    <location>
        <begin position="358"/>
        <end position="380"/>
    </location>
</feature>
<evidence type="ECO:0000313" key="8">
    <source>
        <dbReference type="Proteomes" id="UP000266677"/>
    </source>
</evidence>
<dbReference type="PANTHER" id="PTHR42770:SF7">
    <property type="entry name" value="MEMBRANE PROTEIN"/>
    <property type="match status" value="1"/>
</dbReference>
<evidence type="ECO:0000313" key="7">
    <source>
        <dbReference type="EMBL" id="RJO70967.1"/>
    </source>
</evidence>
<dbReference type="GO" id="GO:0022857">
    <property type="term" value="F:transmembrane transporter activity"/>
    <property type="evidence" value="ECO:0007669"/>
    <property type="project" value="InterPro"/>
</dbReference>
<keyword evidence="2" id="KW-1003">Cell membrane</keyword>
<feature type="transmembrane region" description="Helical" evidence="6">
    <location>
        <begin position="149"/>
        <end position="171"/>
    </location>
</feature>
<feature type="transmembrane region" description="Helical" evidence="6">
    <location>
        <begin position="124"/>
        <end position="142"/>
    </location>
</feature>
<evidence type="ECO:0000256" key="4">
    <source>
        <dbReference type="ARBA" id="ARBA00022989"/>
    </source>
</evidence>
<gene>
    <name evidence="7" type="ORF">D5S18_27740</name>
</gene>
<keyword evidence="5 6" id="KW-0472">Membrane</keyword>
<dbReference type="InterPro" id="IPR002293">
    <property type="entry name" value="AA/rel_permease1"/>
</dbReference>
<dbReference type="PIRSF" id="PIRSF006060">
    <property type="entry name" value="AA_transporter"/>
    <property type="match status" value="1"/>
</dbReference>
<dbReference type="EMBL" id="QZFU01000036">
    <property type="protein sequence ID" value="RJO70967.1"/>
    <property type="molecule type" value="Genomic_DNA"/>
</dbReference>
<keyword evidence="8" id="KW-1185">Reference proteome</keyword>
<keyword evidence="4 6" id="KW-1133">Transmembrane helix</keyword>
<evidence type="ECO:0000256" key="3">
    <source>
        <dbReference type="ARBA" id="ARBA00022692"/>
    </source>
</evidence>
<name>A0A3A4K8F8_9NOCA</name>
<evidence type="ECO:0000256" key="1">
    <source>
        <dbReference type="ARBA" id="ARBA00004651"/>
    </source>
</evidence>
<dbReference type="GO" id="GO:0005886">
    <property type="term" value="C:plasma membrane"/>
    <property type="evidence" value="ECO:0007669"/>
    <property type="project" value="UniProtKB-SubCell"/>
</dbReference>
<proteinExistence type="predicted"/>
<reference evidence="7 8" key="1">
    <citation type="submission" date="2018-09" db="EMBL/GenBank/DDBJ databases">
        <title>YIM PH21274 draft genome.</title>
        <authorList>
            <person name="Miao C."/>
        </authorList>
    </citation>
    <scope>NUCLEOTIDE SEQUENCE [LARGE SCALE GENOMIC DNA]</scope>
    <source>
        <strain evidence="7 8">YIM PH 21724</strain>
    </source>
</reference>
<feature type="transmembrane region" description="Helical" evidence="6">
    <location>
        <begin position="417"/>
        <end position="437"/>
    </location>
</feature>
<dbReference type="OrthoDB" id="9762947at2"/>
<feature type="transmembrane region" description="Helical" evidence="6">
    <location>
        <begin position="191"/>
        <end position="213"/>
    </location>
</feature>
<feature type="transmembrane region" description="Helical" evidence="6">
    <location>
        <begin position="18"/>
        <end position="39"/>
    </location>
</feature>
<dbReference type="PANTHER" id="PTHR42770">
    <property type="entry name" value="AMINO ACID TRANSPORTER-RELATED"/>
    <property type="match status" value="1"/>
</dbReference>
<evidence type="ECO:0000256" key="5">
    <source>
        <dbReference type="ARBA" id="ARBA00023136"/>
    </source>
</evidence>
<feature type="transmembrane region" description="Helical" evidence="6">
    <location>
        <begin position="88"/>
        <end position="118"/>
    </location>
</feature>
<protein>
    <submittedName>
        <fullName evidence="7">APC family permease</fullName>
    </submittedName>
</protein>
<dbReference type="Gene3D" id="1.20.1740.10">
    <property type="entry name" value="Amino acid/polyamine transporter I"/>
    <property type="match status" value="1"/>
</dbReference>
<sequence length="456" mass="47572">MPAYSQQLARSLSVRENILITLSAVTPASSVFIISPTVLGAAGGAAVAVFLIAAVAACFVSLCYAELSATYPIAGGEYSWAARLLGKSAGFATFLLTMITGVLIIAVIALGTGAYLGVVWSGLSGKWIGAAVIVVTAGIAMLNIRANAWITGIALSIEILAVTVLAVLGFAHSERGPSAFVHAQTIDSGQLSTVSIGALAALVPVALFAYNGYGQAVYYVEETKNAVKSIGKIILICLGVTVAVEVIPVAAVVLGAPNMQDLLGADAPINYLLTTRGGTIVNEIVSLGIAIAIINGVIAIVLQISRLLFSSARDRSWPGPIDDVLGSVHPTLRTPVAATLVVGVVAALAAAFVPMKVLITATGAAVVLVYLTVAIAALRLRRGGAVSRGYRMPLWPLPPLIVIAMMLYVVYRTLSDNWEQVAFAVSIMVVGALYYRIYLHPRRGDRWTLPDPVHES</sequence>
<accession>A0A3A4K8F8</accession>
<feature type="transmembrane region" description="Helical" evidence="6">
    <location>
        <begin position="392"/>
        <end position="411"/>
    </location>
</feature>
<dbReference type="Pfam" id="PF13520">
    <property type="entry name" value="AA_permease_2"/>
    <property type="match status" value="1"/>
</dbReference>
<evidence type="ECO:0000256" key="2">
    <source>
        <dbReference type="ARBA" id="ARBA00022475"/>
    </source>
</evidence>
<feature type="transmembrane region" description="Helical" evidence="6">
    <location>
        <begin position="330"/>
        <end position="352"/>
    </location>
</feature>
<comment type="caution">
    <text evidence="7">The sequence shown here is derived from an EMBL/GenBank/DDBJ whole genome shotgun (WGS) entry which is preliminary data.</text>
</comment>
<feature type="transmembrane region" description="Helical" evidence="6">
    <location>
        <begin position="45"/>
        <end position="67"/>
    </location>
</feature>
<dbReference type="Proteomes" id="UP000266677">
    <property type="component" value="Unassembled WGS sequence"/>
</dbReference>
<feature type="transmembrane region" description="Helical" evidence="6">
    <location>
        <begin position="284"/>
        <end position="309"/>
    </location>
</feature>
<organism evidence="7 8">
    <name type="scientific">Nocardia panacis</name>
    <dbReference type="NCBI Taxonomy" id="2340916"/>
    <lineage>
        <taxon>Bacteria</taxon>
        <taxon>Bacillati</taxon>
        <taxon>Actinomycetota</taxon>
        <taxon>Actinomycetes</taxon>
        <taxon>Mycobacteriales</taxon>
        <taxon>Nocardiaceae</taxon>
        <taxon>Nocardia</taxon>
    </lineage>
</organism>
<dbReference type="AlphaFoldDB" id="A0A3A4K8F8"/>
<feature type="transmembrane region" description="Helical" evidence="6">
    <location>
        <begin position="233"/>
        <end position="256"/>
    </location>
</feature>
<keyword evidence="3 6" id="KW-0812">Transmembrane</keyword>
<dbReference type="InterPro" id="IPR050367">
    <property type="entry name" value="APC_superfamily"/>
</dbReference>
<comment type="subcellular location">
    <subcellularLocation>
        <location evidence="1">Cell membrane</location>
        <topology evidence="1">Multi-pass membrane protein</topology>
    </subcellularLocation>
</comment>